<comment type="caution">
    <text evidence="1">The sequence shown here is derived from an EMBL/GenBank/DDBJ whole genome shotgun (WGS) entry which is preliminary data.</text>
</comment>
<evidence type="ECO:0000313" key="2">
    <source>
        <dbReference type="Proteomes" id="UP001172386"/>
    </source>
</evidence>
<gene>
    <name evidence="1" type="ORF">H2198_002491</name>
</gene>
<sequence>MPSGLYTRPTRCKYCDRVFDFPTLTTDITERDVPVRTRTCGDCIWEMGQNEELRESRARADEESRRFAMSLSEKSVPIVNGHKSSQSSLALGDQNNGDGESTDRSTESPEQVHPRLRSRTEPTQPEGRLSSDSRTSPPRPLSGVHQLLN</sequence>
<protein>
    <submittedName>
        <fullName evidence="1">Uncharacterized protein</fullName>
    </submittedName>
</protein>
<dbReference type="Proteomes" id="UP001172386">
    <property type="component" value="Unassembled WGS sequence"/>
</dbReference>
<dbReference type="EMBL" id="JAPDRQ010000030">
    <property type="protein sequence ID" value="KAJ9660554.1"/>
    <property type="molecule type" value="Genomic_DNA"/>
</dbReference>
<keyword evidence="2" id="KW-1185">Reference proteome</keyword>
<name>A0ACC3AE22_9EURO</name>
<organism evidence="1 2">
    <name type="scientific">Neophaeococcomyces mojaviensis</name>
    <dbReference type="NCBI Taxonomy" id="3383035"/>
    <lineage>
        <taxon>Eukaryota</taxon>
        <taxon>Fungi</taxon>
        <taxon>Dikarya</taxon>
        <taxon>Ascomycota</taxon>
        <taxon>Pezizomycotina</taxon>
        <taxon>Eurotiomycetes</taxon>
        <taxon>Chaetothyriomycetidae</taxon>
        <taxon>Chaetothyriales</taxon>
        <taxon>Chaetothyriales incertae sedis</taxon>
        <taxon>Neophaeococcomyces</taxon>
    </lineage>
</organism>
<evidence type="ECO:0000313" key="1">
    <source>
        <dbReference type="EMBL" id="KAJ9660554.1"/>
    </source>
</evidence>
<accession>A0ACC3AE22</accession>
<proteinExistence type="predicted"/>
<reference evidence="1" key="1">
    <citation type="submission" date="2022-10" db="EMBL/GenBank/DDBJ databases">
        <title>Culturing micro-colonial fungi from biological soil crusts in the Mojave desert and describing Neophaeococcomyces mojavensis, and introducing the new genera and species Taxawa tesnikishii.</title>
        <authorList>
            <person name="Kurbessoian T."/>
            <person name="Stajich J.E."/>
        </authorList>
    </citation>
    <scope>NUCLEOTIDE SEQUENCE</scope>
    <source>
        <strain evidence="1">JES_112</strain>
    </source>
</reference>